<evidence type="ECO:0000256" key="6">
    <source>
        <dbReference type="ARBA" id="ARBA00022692"/>
    </source>
</evidence>
<feature type="transmembrane region" description="Helical" evidence="10">
    <location>
        <begin position="6"/>
        <end position="24"/>
    </location>
</feature>
<gene>
    <name evidence="11" type="ORF">H3Z82_07310</name>
</gene>
<dbReference type="PANTHER" id="PTHR36844">
    <property type="entry name" value="PROTEASE PRSW"/>
    <property type="match status" value="1"/>
</dbReference>
<dbReference type="InterPro" id="IPR023596">
    <property type="entry name" value="Peptidase_PrsW_arch/bac"/>
</dbReference>
<keyword evidence="8 10" id="KW-1133">Transmembrane helix</keyword>
<dbReference type="EMBL" id="JACGLT010000004">
    <property type="protein sequence ID" value="MBA6152530.1"/>
    <property type="molecule type" value="Genomic_DNA"/>
</dbReference>
<evidence type="ECO:0000256" key="1">
    <source>
        <dbReference type="ARBA" id="ARBA00004651"/>
    </source>
</evidence>
<comment type="caution">
    <text evidence="11">The sequence shown here is derived from an EMBL/GenBank/DDBJ whole genome shotgun (WGS) entry which is preliminary data.</text>
</comment>
<keyword evidence="7" id="KW-0378">Hydrolase</keyword>
<evidence type="ECO:0000256" key="5">
    <source>
        <dbReference type="ARBA" id="ARBA00022670"/>
    </source>
</evidence>
<evidence type="ECO:0000256" key="3">
    <source>
        <dbReference type="ARBA" id="ARBA00018997"/>
    </source>
</evidence>
<protein>
    <recommendedName>
        <fullName evidence="3">Protease PrsW</fullName>
    </recommendedName>
</protein>
<evidence type="ECO:0000256" key="9">
    <source>
        <dbReference type="ARBA" id="ARBA00023136"/>
    </source>
</evidence>
<keyword evidence="12" id="KW-1185">Reference proteome</keyword>
<feature type="transmembrane region" description="Helical" evidence="10">
    <location>
        <begin position="194"/>
        <end position="213"/>
    </location>
</feature>
<evidence type="ECO:0000313" key="11">
    <source>
        <dbReference type="EMBL" id="MBA6152530.1"/>
    </source>
</evidence>
<evidence type="ECO:0000256" key="2">
    <source>
        <dbReference type="ARBA" id="ARBA00009165"/>
    </source>
</evidence>
<keyword evidence="9 10" id="KW-0472">Membrane</keyword>
<feature type="transmembrane region" description="Helical" evidence="10">
    <location>
        <begin position="132"/>
        <end position="154"/>
    </location>
</feature>
<keyword evidence="6 10" id="KW-0812">Transmembrane</keyword>
<dbReference type="GO" id="GO:0008237">
    <property type="term" value="F:metallopeptidase activity"/>
    <property type="evidence" value="ECO:0007669"/>
    <property type="project" value="UniProtKB-KW"/>
</dbReference>
<comment type="subcellular location">
    <subcellularLocation>
        <location evidence="1">Cell membrane</location>
        <topology evidence="1">Multi-pass membrane protein</topology>
    </subcellularLocation>
</comment>
<dbReference type="PIRSF" id="PIRSF016933">
    <property type="entry name" value="PrsW"/>
    <property type="match status" value="1"/>
</dbReference>
<keyword evidence="5 11" id="KW-0645">Protease</keyword>
<dbReference type="InterPro" id="IPR026898">
    <property type="entry name" value="PrsW"/>
</dbReference>
<evidence type="ECO:0000256" key="4">
    <source>
        <dbReference type="ARBA" id="ARBA00022475"/>
    </source>
</evidence>
<dbReference type="GO" id="GO:0005886">
    <property type="term" value="C:plasma membrane"/>
    <property type="evidence" value="ECO:0007669"/>
    <property type="project" value="UniProtKB-SubCell"/>
</dbReference>
<keyword evidence="4" id="KW-1003">Cell membrane</keyword>
<sequence length="228" mass="25870">MTLLALAIAPVVIIIIYIFIKDKYEKEPKQLLVNNFLLGAIVSVIITTLLYILIDIPLPLKNDNSIFEQFIKAFFVVGLSEEFSKYIIIRYYAQPHHEFNEPFDGIVYAVMVSMGFAATENIMYVLQGGIEVAIIRAFTAVPAHATFAILMGYFMGKAKFSNNRVLLNLTGLFLAVLFHGAYDFFLFIDFIPGVWIGAFISLFIGIVLSRKAIIRHQFNSNFKIHKEK</sequence>
<evidence type="ECO:0000256" key="7">
    <source>
        <dbReference type="ARBA" id="ARBA00022801"/>
    </source>
</evidence>
<organism evidence="11 12">
    <name type="scientific">Gelidibacter maritimus</name>
    <dbReference type="NCBI Taxonomy" id="2761487"/>
    <lineage>
        <taxon>Bacteria</taxon>
        <taxon>Pseudomonadati</taxon>
        <taxon>Bacteroidota</taxon>
        <taxon>Flavobacteriia</taxon>
        <taxon>Flavobacteriales</taxon>
        <taxon>Flavobacteriaceae</taxon>
        <taxon>Gelidibacter</taxon>
    </lineage>
</organism>
<reference evidence="11 12" key="1">
    <citation type="submission" date="2020-07" db="EMBL/GenBank/DDBJ databases">
        <title>Bacterium isolated from marine sediment.</title>
        <authorList>
            <person name="Shang D."/>
        </authorList>
    </citation>
    <scope>NUCLEOTIDE SEQUENCE [LARGE SCALE GENOMIC DNA]</scope>
    <source>
        <strain evidence="11 12">F6074</strain>
    </source>
</reference>
<dbReference type="Pfam" id="PF13367">
    <property type="entry name" value="PrsW-protease"/>
    <property type="match status" value="1"/>
</dbReference>
<feature type="transmembrane region" description="Helical" evidence="10">
    <location>
        <begin position="36"/>
        <end position="54"/>
    </location>
</feature>
<dbReference type="GO" id="GO:0006508">
    <property type="term" value="P:proteolysis"/>
    <property type="evidence" value="ECO:0007669"/>
    <property type="project" value="UniProtKB-KW"/>
</dbReference>
<dbReference type="AlphaFoldDB" id="A0A7W2R401"/>
<proteinExistence type="inferred from homology"/>
<dbReference type="RefSeq" id="WP_182204258.1">
    <property type="nucleotide sequence ID" value="NZ_JACGLT010000004.1"/>
</dbReference>
<evidence type="ECO:0000256" key="10">
    <source>
        <dbReference type="SAM" id="Phobius"/>
    </source>
</evidence>
<name>A0A7W2R401_9FLAO</name>
<keyword evidence="11" id="KW-0482">Metalloprotease</keyword>
<evidence type="ECO:0000256" key="8">
    <source>
        <dbReference type="ARBA" id="ARBA00022989"/>
    </source>
</evidence>
<comment type="similarity">
    <text evidence="2">Belongs to the protease PrsW family.</text>
</comment>
<dbReference type="PANTHER" id="PTHR36844:SF1">
    <property type="entry name" value="PROTEASE PRSW"/>
    <property type="match status" value="1"/>
</dbReference>
<accession>A0A7W2R401</accession>
<evidence type="ECO:0000313" key="12">
    <source>
        <dbReference type="Proteomes" id="UP000541857"/>
    </source>
</evidence>
<dbReference type="Proteomes" id="UP000541857">
    <property type="component" value="Unassembled WGS sequence"/>
</dbReference>
<feature type="transmembrane region" description="Helical" evidence="10">
    <location>
        <begin position="166"/>
        <end position="188"/>
    </location>
</feature>